<reference evidence="1 2" key="1">
    <citation type="journal article" date="2014" name="PLoS ONE">
        <title>Grimontia indica AK16(T), sp. nov., Isolated from a Seawater Sample Reports the Presence of Pathogenic Genes Similar to Vibrio Genus.</title>
        <authorList>
            <person name="Singh A."/>
            <person name="Vaidya B."/>
            <person name="Khatri I."/>
            <person name="Srinivas T.N."/>
            <person name="Subramanian S."/>
            <person name="Korpole S."/>
            <person name="Pinnaka A.K."/>
        </authorList>
    </citation>
    <scope>NUCLEOTIDE SEQUENCE [LARGE SCALE GENOMIC DNA]</scope>
    <source>
        <strain evidence="1 2">AK16</strain>
    </source>
</reference>
<evidence type="ECO:0000313" key="2">
    <source>
        <dbReference type="Proteomes" id="UP000011223"/>
    </source>
</evidence>
<evidence type="ECO:0000313" key="1">
    <source>
        <dbReference type="EMBL" id="EOD80344.1"/>
    </source>
</evidence>
<name>R1GWE0_9GAMM</name>
<dbReference type="AlphaFoldDB" id="R1GWE0"/>
<gene>
    <name evidence="1" type="ORF">D515_00632</name>
</gene>
<proteinExistence type="predicted"/>
<organism evidence="1 2">
    <name type="scientific">Grimontia indica</name>
    <dbReference type="NCBI Taxonomy" id="1056512"/>
    <lineage>
        <taxon>Bacteria</taxon>
        <taxon>Pseudomonadati</taxon>
        <taxon>Pseudomonadota</taxon>
        <taxon>Gammaproteobacteria</taxon>
        <taxon>Vibrionales</taxon>
        <taxon>Vibrionaceae</taxon>
        <taxon>Grimontia</taxon>
    </lineage>
</organism>
<sequence length="333" mass="38062">MSSRKETETKFPPLLPLEYCSVERAARLLGCEVEDIYHWVTVGAIKLYAQFDKQVIGKIRVLMTEIKGKEHENTEEYLVRVSEKQMALQGEEIKYLASNPLGKAAYFMLKNTLIGMLENSENNFHENSSCLMGVFHSYGSAFWDVKDCSPSDYMFETESVVFGFWEVDFFSDLDGEKLVLWSDEIENTWGDSLKSAEISVDRHLWDGNYYLLRKDLLKIHNATHSRTELETLYNSPDVAKKFDAQGRYAKALFGKFKTSQDTRGIALGIMAKLVAQSKPNKFIRGKRINSSELMKTIEQECARIGIGPLSGEVRKDISQCVEAVEREIENQKK</sequence>
<keyword evidence="2" id="KW-1185">Reference proteome</keyword>
<dbReference type="RefSeq" id="WP_002537680.1">
    <property type="nucleotide sequence ID" value="NZ_ANFM02000013.1"/>
</dbReference>
<dbReference type="EMBL" id="ANFM02000013">
    <property type="protein sequence ID" value="EOD80344.1"/>
    <property type="molecule type" value="Genomic_DNA"/>
</dbReference>
<accession>R1GWE0</accession>
<dbReference type="eggNOG" id="ENOG5033B1G">
    <property type="taxonomic scope" value="Bacteria"/>
</dbReference>
<protein>
    <submittedName>
        <fullName evidence="1">Uncharacterized protein</fullName>
    </submittedName>
</protein>
<dbReference type="Proteomes" id="UP000011223">
    <property type="component" value="Unassembled WGS sequence"/>
</dbReference>
<comment type="caution">
    <text evidence="1">The sequence shown here is derived from an EMBL/GenBank/DDBJ whole genome shotgun (WGS) entry which is preliminary data.</text>
</comment>